<dbReference type="RefSeq" id="WP_073548334.1">
    <property type="nucleotide sequence ID" value="NZ_CAWMVK010000023.1"/>
</dbReference>
<dbReference type="InterPro" id="IPR017736">
    <property type="entry name" value="Glyco_hydro_1_beta-glucosidase"/>
</dbReference>
<feature type="binding site" evidence="10">
    <location>
        <position position="292"/>
    </location>
    <ligand>
        <name>substrate</name>
    </ligand>
</feature>
<evidence type="ECO:0000313" key="13">
    <source>
        <dbReference type="Proteomes" id="UP000185984"/>
    </source>
</evidence>
<dbReference type="Proteomes" id="UP000185984">
    <property type="component" value="Unassembled WGS sequence"/>
</dbReference>
<comment type="catalytic activity">
    <reaction evidence="1 11">
        <text>Hydrolysis of terminal, non-reducing beta-D-glucosyl residues with release of beta-D-glucose.</text>
        <dbReference type="EC" id="3.2.1.21"/>
    </reaction>
</comment>
<dbReference type="InterPro" id="IPR033132">
    <property type="entry name" value="GH_1_N_CS"/>
</dbReference>
<dbReference type="Gene3D" id="3.20.20.80">
    <property type="entry name" value="Glycosidases"/>
    <property type="match status" value="1"/>
</dbReference>
<evidence type="ECO:0000256" key="1">
    <source>
        <dbReference type="ARBA" id="ARBA00000448"/>
    </source>
</evidence>
<feature type="binding site" evidence="10">
    <location>
        <position position="163"/>
    </location>
    <ligand>
        <name>substrate</name>
    </ligand>
</feature>
<organism evidence="12 13">
    <name type="scientific">Chroogloeocystis siderophila 5.2 s.c.1</name>
    <dbReference type="NCBI Taxonomy" id="247279"/>
    <lineage>
        <taxon>Bacteria</taxon>
        <taxon>Bacillati</taxon>
        <taxon>Cyanobacteriota</taxon>
        <taxon>Cyanophyceae</taxon>
        <taxon>Oscillatoriophycideae</taxon>
        <taxon>Chroococcales</taxon>
        <taxon>Chroococcaceae</taxon>
        <taxon>Chroogloeocystis</taxon>
    </lineage>
</organism>
<comment type="similarity">
    <text evidence="2 11">Belongs to the glycosyl hydrolase 1 family.</text>
</comment>
<evidence type="ECO:0000256" key="6">
    <source>
        <dbReference type="ARBA" id="ARBA00023277"/>
    </source>
</evidence>
<dbReference type="OrthoDB" id="9765195at2"/>
<dbReference type="SUPFAM" id="SSF51445">
    <property type="entry name" value="(Trans)glycosidases"/>
    <property type="match status" value="1"/>
</dbReference>
<feature type="active site" description="Nucleophile" evidence="9">
    <location>
        <position position="352"/>
    </location>
</feature>
<dbReference type="NCBIfam" id="TIGR03356">
    <property type="entry name" value="BGL"/>
    <property type="match status" value="1"/>
</dbReference>
<evidence type="ECO:0000256" key="3">
    <source>
        <dbReference type="ARBA" id="ARBA00012744"/>
    </source>
</evidence>
<evidence type="ECO:0000256" key="11">
    <source>
        <dbReference type="RuleBase" id="RU361175"/>
    </source>
</evidence>
<dbReference type="PROSITE" id="PS00653">
    <property type="entry name" value="GLYCOSYL_HYDROL_F1_2"/>
    <property type="match status" value="1"/>
</dbReference>
<accession>A0A1U7HY52</accession>
<dbReference type="FunFam" id="3.20.20.80:FF:000004">
    <property type="entry name" value="Beta-glucosidase 6-phospho-beta-glucosidase"/>
    <property type="match status" value="1"/>
</dbReference>
<dbReference type="PANTHER" id="PTHR10353">
    <property type="entry name" value="GLYCOSYL HYDROLASE"/>
    <property type="match status" value="1"/>
</dbReference>
<evidence type="ECO:0000256" key="7">
    <source>
        <dbReference type="ARBA" id="ARBA00023295"/>
    </source>
</evidence>
<dbReference type="Pfam" id="PF00232">
    <property type="entry name" value="Glyco_hydro_1"/>
    <property type="match status" value="1"/>
</dbReference>
<dbReference type="GO" id="GO:0030245">
    <property type="term" value="P:cellulose catabolic process"/>
    <property type="evidence" value="ECO:0007669"/>
    <property type="project" value="UniProtKB-KW"/>
</dbReference>
<reference evidence="12 13" key="1">
    <citation type="submission" date="2016-11" db="EMBL/GenBank/DDBJ databases">
        <title>Draft Genome Sequences of Nine Cyanobacterial Strains from Diverse Habitats.</title>
        <authorList>
            <person name="Zhu T."/>
            <person name="Hou S."/>
            <person name="Lu X."/>
            <person name="Hess W.R."/>
        </authorList>
    </citation>
    <scope>NUCLEOTIDE SEQUENCE [LARGE SCALE GENOMIC DNA]</scope>
    <source>
        <strain evidence="12 13">5.2 s.c.1</strain>
    </source>
</reference>
<evidence type="ECO:0000256" key="8">
    <source>
        <dbReference type="ARBA" id="ARBA00023326"/>
    </source>
</evidence>
<comment type="caution">
    <text evidence="12">The sequence shown here is derived from an EMBL/GenBank/DDBJ whole genome shotgun (WGS) entry which is preliminary data.</text>
</comment>
<name>A0A1U7HY52_9CHRO</name>
<dbReference type="GO" id="GO:0008422">
    <property type="term" value="F:beta-glucosidase activity"/>
    <property type="evidence" value="ECO:0007669"/>
    <property type="project" value="UniProtKB-EC"/>
</dbReference>
<evidence type="ECO:0000256" key="2">
    <source>
        <dbReference type="ARBA" id="ARBA00010838"/>
    </source>
</evidence>
<sequence>MFRFPEKFLWGVATSAYQIEGAWNEDGKGQSIWDTFTHRPYTIHNNQNGDIACNHYHQMPEDVALMKELGIRTYRFSISWSRVLPQGTGVINHKGLDFYDQLVDKILAAEIIPNATLFHWDLPQALQDRGGWKNRDSVEWFAEYAQVMFARLGDRVPLWSTHNEPWSHAFQGYSFANHAPGIASAAVAYQTVHHLLLSHGKAVQLFRQGGYNGEIGIVLSFRHYIPASDSESDRAACQRAYDDKVSMFLQPLFRGCYPEHLISWLGTQAPQVQDGDLDLIQQPIDYLGVNYYYTLSISFASSGGLLKLKSAPFSAPGWGHTEMGWGVNPEGLKAVLLDIQENYGNPKMYITENGCALQDQPDATGFVADWGRVNYLRDHLRAIHEAIQVGANIQGYYLWSFLDNFEWSHGYRPRFGIIRVDFDTCQRIPKQSAYWYQQAIARNGIE</sequence>
<keyword evidence="7 11" id="KW-0326">Glycosidase</keyword>
<keyword evidence="8" id="KW-0624">Polysaccharide degradation</keyword>
<evidence type="ECO:0000256" key="9">
    <source>
        <dbReference type="PIRSR" id="PIRSR617736-1"/>
    </source>
</evidence>
<feature type="binding site" evidence="10">
    <location>
        <begin position="406"/>
        <end position="407"/>
    </location>
    <ligand>
        <name>substrate</name>
    </ligand>
</feature>
<dbReference type="EMBL" id="MRCC01000003">
    <property type="protein sequence ID" value="OKH28538.1"/>
    <property type="molecule type" value="Genomic_DNA"/>
</dbReference>
<dbReference type="InterPro" id="IPR017853">
    <property type="entry name" value="GH"/>
</dbReference>
<evidence type="ECO:0000256" key="5">
    <source>
        <dbReference type="ARBA" id="ARBA00023001"/>
    </source>
</evidence>
<proteinExistence type="inferred from homology"/>
<gene>
    <name evidence="12" type="ORF">NIES1031_04735</name>
</gene>
<keyword evidence="4 11" id="KW-0378">Hydrolase</keyword>
<dbReference type="AlphaFoldDB" id="A0A1U7HY52"/>
<evidence type="ECO:0000313" key="12">
    <source>
        <dbReference type="EMBL" id="OKH28538.1"/>
    </source>
</evidence>
<dbReference type="PRINTS" id="PR00131">
    <property type="entry name" value="GLHYDRLASE1"/>
</dbReference>
<dbReference type="PANTHER" id="PTHR10353:SF36">
    <property type="entry name" value="LP05116P"/>
    <property type="match status" value="1"/>
</dbReference>
<protein>
    <recommendedName>
        <fullName evidence="3 11">Beta-glucosidase</fullName>
        <ecNumber evidence="3 11">3.2.1.21</ecNumber>
    </recommendedName>
</protein>
<feature type="binding site" evidence="10">
    <location>
        <position position="119"/>
    </location>
    <ligand>
        <name>substrate</name>
    </ligand>
</feature>
<dbReference type="STRING" id="247279.NIES1031_04735"/>
<keyword evidence="6" id="KW-0119">Carbohydrate metabolism</keyword>
<keyword evidence="13" id="KW-1185">Reference proteome</keyword>
<feature type="binding site" evidence="10">
    <location>
        <position position="399"/>
    </location>
    <ligand>
        <name>substrate</name>
    </ligand>
</feature>
<keyword evidence="5" id="KW-0136">Cellulose degradation</keyword>
<evidence type="ECO:0000256" key="10">
    <source>
        <dbReference type="PIRSR" id="PIRSR617736-2"/>
    </source>
</evidence>
<dbReference type="EC" id="3.2.1.21" evidence="3 11"/>
<evidence type="ECO:0000256" key="4">
    <source>
        <dbReference type="ARBA" id="ARBA00022801"/>
    </source>
</evidence>
<dbReference type="InterPro" id="IPR001360">
    <property type="entry name" value="Glyco_hydro_1"/>
</dbReference>
<feature type="active site" description="Proton donor" evidence="9">
    <location>
        <position position="164"/>
    </location>
</feature>
<feature type="binding site" evidence="10">
    <location>
        <position position="18"/>
    </location>
    <ligand>
        <name>substrate</name>
    </ligand>
</feature>